<protein>
    <submittedName>
        <fullName evidence="1">Uncharacterized protein</fullName>
    </submittedName>
</protein>
<organism evidence="1 2">
    <name type="scientific">Auricularia subglabra (strain TFB-10046 / SS5)</name>
    <name type="common">White-rot fungus</name>
    <name type="synonym">Auricularia delicata (strain TFB10046)</name>
    <dbReference type="NCBI Taxonomy" id="717982"/>
    <lineage>
        <taxon>Eukaryota</taxon>
        <taxon>Fungi</taxon>
        <taxon>Dikarya</taxon>
        <taxon>Basidiomycota</taxon>
        <taxon>Agaricomycotina</taxon>
        <taxon>Agaricomycetes</taxon>
        <taxon>Auriculariales</taxon>
        <taxon>Auriculariaceae</taxon>
        <taxon>Auricularia</taxon>
    </lineage>
</organism>
<reference evidence="2" key="1">
    <citation type="journal article" date="2012" name="Science">
        <title>The Paleozoic origin of enzymatic lignin decomposition reconstructed from 31 fungal genomes.</title>
        <authorList>
            <person name="Floudas D."/>
            <person name="Binder M."/>
            <person name="Riley R."/>
            <person name="Barry K."/>
            <person name="Blanchette R.A."/>
            <person name="Henrissat B."/>
            <person name="Martinez A.T."/>
            <person name="Otillar R."/>
            <person name="Spatafora J.W."/>
            <person name="Yadav J.S."/>
            <person name="Aerts A."/>
            <person name="Benoit I."/>
            <person name="Boyd A."/>
            <person name="Carlson A."/>
            <person name="Copeland A."/>
            <person name="Coutinho P.M."/>
            <person name="de Vries R.P."/>
            <person name="Ferreira P."/>
            <person name="Findley K."/>
            <person name="Foster B."/>
            <person name="Gaskell J."/>
            <person name="Glotzer D."/>
            <person name="Gorecki P."/>
            <person name="Heitman J."/>
            <person name="Hesse C."/>
            <person name="Hori C."/>
            <person name="Igarashi K."/>
            <person name="Jurgens J.A."/>
            <person name="Kallen N."/>
            <person name="Kersten P."/>
            <person name="Kohler A."/>
            <person name="Kuees U."/>
            <person name="Kumar T.K.A."/>
            <person name="Kuo A."/>
            <person name="LaButti K."/>
            <person name="Larrondo L.F."/>
            <person name="Lindquist E."/>
            <person name="Ling A."/>
            <person name="Lombard V."/>
            <person name="Lucas S."/>
            <person name="Lundell T."/>
            <person name="Martin R."/>
            <person name="McLaughlin D.J."/>
            <person name="Morgenstern I."/>
            <person name="Morin E."/>
            <person name="Murat C."/>
            <person name="Nagy L.G."/>
            <person name="Nolan M."/>
            <person name="Ohm R.A."/>
            <person name="Patyshakuliyeva A."/>
            <person name="Rokas A."/>
            <person name="Ruiz-Duenas F.J."/>
            <person name="Sabat G."/>
            <person name="Salamov A."/>
            <person name="Samejima M."/>
            <person name="Schmutz J."/>
            <person name="Slot J.C."/>
            <person name="St John F."/>
            <person name="Stenlid J."/>
            <person name="Sun H."/>
            <person name="Sun S."/>
            <person name="Syed K."/>
            <person name="Tsang A."/>
            <person name="Wiebenga A."/>
            <person name="Young D."/>
            <person name="Pisabarro A."/>
            <person name="Eastwood D.C."/>
            <person name="Martin F."/>
            <person name="Cullen D."/>
            <person name="Grigoriev I.V."/>
            <person name="Hibbett D.S."/>
        </authorList>
    </citation>
    <scope>NUCLEOTIDE SEQUENCE [LARGE SCALE GENOMIC DNA]</scope>
    <source>
        <strain evidence="2">TFB10046</strain>
    </source>
</reference>
<dbReference type="InterPro" id="IPR036397">
    <property type="entry name" value="RNaseH_sf"/>
</dbReference>
<dbReference type="AlphaFoldDB" id="J0WSA3"/>
<feature type="non-terminal residue" evidence="1">
    <location>
        <position position="95"/>
    </location>
</feature>
<dbReference type="GO" id="GO:0003676">
    <property type="term" value="F:nucleic acid binding"/>
    <property type="evidence" value="ECO:0007669"/>
    <property type="project" value="InterPro"/>
</dbReference>
<dbReference type="InParanoid" id="J0WSA3"/>
<accession>J0WSA3</accession>
<dbReference type="Proteomes" id="UP000006514">
    <property type="component" value="Unassembled WGS sequence"/>
</dbReference>
<feature type="non-terminal residue" evidence="1">
    <location>
        <position position="1"/>
    </location>
</feature>
<dbReference type="Gene3D" id="3.30.420.10">
    <property type="entry name" value="Ribonuclease H-like superfamily/Ribonuclease H"/>
    <property type="match status" value="1"/>
</dbReference>
<gene>
    <name evidence="1" type="ORF">AURDEDRAFT_40831</name>
</gene>
<dbReference type="OMA" id="THYANLH"/>
<evidence type="ECO:0000313" key="1">
    <source>
        <dbReference type="EMBL" id="EJD35018.1"/>
    </source>
</evidence>
<evidence type="ECO:0000313" key="2">
    <source>
        <dbReference type="Proteomes" id="UP000006514"/>
    </source>
</evidence>
<keyword evidence="2" id="KW-1185">Reference proteome</keyword>
<proteinExistence type="predicted"/>
<dbReference type="EMBL" id="JH687909">
    <property type="protein sequence ID" value="EJD35018.1"/>
    <property type="molecule type" value="Genomic_DNA"/>
</dbReference>
<dbReference type="OrthoDB" id="3227343at2759"/>
<sequence>SDWARRLPAIEFALNSALSETTGFSPFFLNYGQTPRALKWNSTSQYPGVMKFARMMKDAIMLAHDRIIEARVRQTRAANKHRRATSFSVGDLVYL</sequence>
<dbReference type="KEGG" id="adl:AURDEDRAFT_40831"/>
<name>J0WSA3_AURST</name>